<dbReference type="PROSITE" id="PS52015">
    <property type="entry name" value="TONB_CTD"/>
    <property type="match status" value="1"/>
</dbReference>
<dbReference type="GO" id="GO:0055085">
    <property type="term" value="P:transmembrane transport"/>
    <property type="evidence" value="ECO:0007669"/>
    <property type="project" value="InterPro"/>
</dbReference>
<gene>
    <name evidence="13" type="ORF">B0I18_1011123</name>
</gene>
<proteinExistence type="inferred from homology"/>
<dbReference type="InterPro" id="IPR003538">
    <property type="entry name" value="TonB"/>
</dbReference>
<reference evidence="13 14" key="1">
    <citation type="submission" date="2018-03" db="EMBL/GenBank/DDBJ databases">
        <title>Genomic Encyclopedia of Type Strains, Phase III (KMG-III): the genomes of soil and plant-associated and newly described type strains.</title>
        <authorList>
            <person name="Whitman W."/>
        </authorList>
    </citation>
    <scope>NUCLEOTIDE SEQUENCE [LARGE SCALE GENOMIC DNA]</scope>
    <source>
        <strain evidence="13 14">CGMCC 1.12700</strain>
    </source>
</reference>
<feature type="compositionally biased region" description="Basic and acidic residues" evidence="10">
    <location>
        <begin position="122"/>
        <end position="140"/>
    </location>
</feature>
<dbReference type="Gene3D" id="3.30.1150.10">
    <property type="match status" value="1"/>
</dbReference>
<evidence type="ECO:0000256" key="9">
    <source>
        <dbReference type="ARBA" id="ARBA00023136"/>
    </source>
</evidence>
<dbReference type="GO" id="GO:0030288">
    <property type="term" value="C:outer membrane-bounded periplasmic space"/>
    <property type="evidence" value="ECO:0007669"/>
    <property type="project" value="InterPro"/>
</dbReference>
<evidence type="ECO:0000256" key="6">
    <source>
        <dbReference type="ARBA" id="ARBA00022692"/>
    </source>
</evidence>
<protein>
    <submittedName>
        <fullName evidence="13">Protein TonB</fullName>
    </submittedName>
</protein>
<dbReference type="GO" id="GO:0015031">
    <property type="term" value="P:protein transport"/>
    <property type="evidence" value="ECO:0007669"/>
    <property type="project" value="UniProtKB-KW"/>
</dbReference>
<evidence type="ECO:0000256" key="2">
    <source>
        <dbReference type="ARBA" id="ARBA00006555"/>
    </source>
</evidence>
<keyword evidence="5" id="KW-0997">Cell inner membrane</keyword>
<evidence type="ECO:0000256" key="11">
    <source>
        <dbReference type="SAM" id="Phobius"/>
    </source>
</evidence>
<dbReference type="PRINTS" id="PR01374">
    <property type="entry name" value="TONBPROTEIN"/>
</dbReference>
<keyword evidence="6 11" id="KW-0812">Transmembrane</keyword>
<dbReference type="Pfam" id="PF03544">
    <property type="entry name" value="TonB_C"/>
    <property type="match status" value="1"/>
</dbReference>
<dbReference type="NCBIfam" id="TIGR01352">
    <property type="entry name" value="tonB_Cterm"/>
    <property type="match status" value="1"/>
</dbReference>
<organism evidence="13 14">
    <name type="scientific">Taibaiella chishuiensis</name>
    <dbReference type="NCBI Taxonomy" id="1434707"/>
    <lineage>
        <taxon>Bacteria</taxon>
        <taxon>Pseudomonadati</taxon>
        <taxon>Bacteroidota</taxon>
        <taxon>Chitinophagia</taxon>
        <taxon>Chitinophagales</taxon>
        <taxon>Chitinophagaceae</taxon>
        <taxon>Taibaiella</taxon>
    </lineage>
</organism>
<sequence length="290" mass="31392">METKKILEADYLDLIFDQRNKAYGSYELRKHYGRRTLKALGITMAILAGGITAPFVLSELHAKTPVELKPDERIIPAITLKDIEPPKPPAPPPPPPSPEKPPAPPPVAPSLKNLPPVIVPPERVKPEDVPPTADELKDKLSAAADNPGTPGGIAAALSTDKPEVNGGGEPSPAEHKEGLGRKGNNGDFVFVEQMPEFPGGQKALMDFLRKNLRYPKTAIEQEIEGNVHVSFVVNAQGVIENIKLLRGIGGGCNEEAVRVVSAMPKWKPGKQNGQFVRVSYIMPIAFRLAR</sequence>
<evidence type="ECO:0000259" key="12">
    <source>
        <dbReference type="PROSITE" id="PS52015"/>
    </source>
</evidence>
<evidence type="ECO:0000256" key="8">
    <source>
        <dbReference type="ARBA" id="ARBA00022989"/>
    </source>
</evidence>
<dbReference type="PANTHER" id="PTHR33446">
    <property type="entry name" value="PROTEIN TONB-RELATED"/>
    <property type="match status" value="1"/>
</dbReference>
<keyword evidence="9 11" id="KW-0472">Membrane</keyword>
<dbReference type="PANTHER" id="PTHR33446:SF2">
    <property type="entry name" value="PROTEIN TONB"/>
    <property type="match status" value="1"/>
</dbReference>
<dbReference type="AlphaFoldDB" id="A0A2P8DCL6"/>
<accession>A0A2P8DCL6</accession>
<dbReference type="InterPro" id="IPR051045">
    <property type="entry name" value="TonB-dependent_transducer"/>
</dbReference>
<dbReference type="SUPFAM" id="SSF74653">
    <property type="entry name" value="TolA/TonB C-terminal domain"/>
    <property type="match status" value="1"/>
</dbReference>
<dbReference type="RefSeq" id="WP_106521638.1">
    <property type="nucleotide sequence ID" value="NZ_PYGD01000001.1"/>
</dbReference>
<dbReference type="GO" id="GO:0098797">
    <property type="term" value="C:plasma membrane protein complex"/>
    <property type="evidence" value="ECO:0007669"/>
    <property type="project" value="TreeGrafter"/>
</dbReference>
<dbReference type="GO" id="GO:0031992">
    <property type="term" value="F:energy transducer activity"/>
    <property type="evidence" value="ECO:0007669"/>
    <property type="project" value="InterPro"/>
</dbReference>
<feature type="domain" description="TonB C-terminal" evidence="12">
    <location>
        <begin position="199"/>
        <end position="290"/>
    </location>
</feature>
<dbReference type="InterPro" id="IPR006260">
    <property type="entry name" value="TonB/TolA_C"/>
</dbReference>
<keyword evidence="3" id="KW-0813">Transport</keyword>
<feature type="compositionally biased region" description="Pro residues" evidence="10">
    <location>
        <begin position="86"/>
        <end position="108"/>
    </location>
</feature>
<comment type="similarity">
    <text evidence="2">Belongs to the TonB family.</text>
</comment>
<keyword evidence="4" id="KW-1003">Cell membrane</keyword>
<evidence type="ECO:0000256" key="7">
    <source>
        <dbReference type="ARBA" id="ARBA00022927"/>
    </source>
</evidence>
<keyword evidence="7" id="KW-0653">Protein transport</keyword>
<evidence type="ECO:0000256" key="1">
    <source>
        <dbReference type="ARBA" id="ARBA00004383"/>
    </source>
</evidence>
<dbReference type="EMBL" id="PYGD01000001">
    <property type="protein sequence ID" value="PSK94960.1"/>
    <property type="molecule type" value="Genomic_DNA"/>
</dbReference>
<feature type="transmembrane region" description="Helical" evidence="11">
    <location>
        <begin position="39"/>
        <end position="57"/>
    </location>
</feature>
<evidence type="ECO:0000256" key="5">
    <source>
        <dbReference type="ARBA" id="ARBA00022519"/>
    </source>
</evidence>
<evidence type="ECO:0000256" key="10">
    <source>
        <dbReference type="SAM" id="MobiDB-lite"/>
    </source>
</evidence>
<evidence type="ECO:0000256" key="4">
    <source>
        <dbReference type="ARBA" id="ARBA00022475"/>
    </source>
</evidence>
<name>A0A2P8DCL6_9BACT</name>
<evidence type="ECO:0000313" key="13">
    <source>
        <dbReference type="EMBL" id="PSK94960.1"/>
    </source>
</evidence>
<dbReference type="Proteomes" id="UP000240572">
    <property type="component" value="Unassembled WGS sequence"/>
</dbReference>
<evidence type="ECO:0000256" key="3">
    <source>
        <dbReference type="ARBA" id="ARBA00022448"/>
    </source>
</evidence>
<dbReference type="InterPro" id="IPR037682">
    <property type="entry name" value="TonB_C"/>
</dbReference>
<keyword evidence="8 11" id="KW-1133">Transmembrane helix</keyword>
<dbReference type="GO" id="GO:0015891">
    <property type="term" value="P:siderophore transport"/>
    <property type="evidence" value="ECO:0007669"/>
    <property type="project" value="InterPro"/>
</dbReference>
<dbReference type="OrthoDB" id="1039448at2"/>
<comment type="caution">
    <text evidence="13">The sequence shown here is derived from an EMBL/GenBank/DDBJ whole genome shotgun (WGS) entry which is preliminary data.</text>
</comment>
<keyword evidence="14" id="KW-1185">Reference proteome</keyword>
<feature type="region of interest" description="Disordered" evidence="10">
    <location>
        <begin position="79"/>
        <end position="184"/>
    </location>
</feature>
<evidence type="ECO:0000313" key="14">
    <source>
        <dbReference type="Proteomes" id="UP000240572"/>
    </source>
</evidence>
<comment type="subcellular location">
    <subcellularLocation>
        <location evidence="1">Cell inner membrane</location>
        <topology evidence="1">Single-pass membrane protein</topology>
        <orientation evidence="1">Periplasmic side</orientation>
    </subcellularLocation>
</comment>